<dbReference type="GO" id="GO:0032259">
    <property type="term" value="P:methylation"/>
    <property type="evidence" value="ECO:0007669"/>
    <property type="project" value="UniProtKB-KW"/>
</dbReference>
<accession>A0A3G8MBB1</accession>
<keyword evidence="2" id="KW-0808">Transferase</keyword>
<dbReference type="GO" id="GO:0008757">
    <property type="term" value="F:S-adenosylmethionine-dependent methyltransferase activity"/>
    <property type="evidence" value="ECO:0007669"/>
    <property type="project" value="InterPro"/>
</dbReference>
<dbReference type="CDD" id="cd02440">
    <property type="entry name" value="AdoMet_MTases"/>
    <property type="match status" value="1"/>
</dbReference>
<evidence type="ECO:0000313" key="2">
    <source>
        <dbReference type="EMBL" id="AZG78470.1"/>
    </source>
</evidence>
<name>A0A3G8MBB1_9HYPH</name>
<reference evidence="2 3" key="1">
    <citation type="submission" date="2018-11" db="EMBL/GenBank/DDBJ databases">
        <title>Genome squencing of methanotrophic bacteria isolated from alkaline groundwater in Korea.</title>
        <authorList>
            <person name="Nguyen L.N."/>
        </authorList>
    </citation>
    <scope>NUCLEOTIDE SEQUENCE [LARGE SCALE GENOMIC DNA]</scope>
    <source>
        <strain evidence="2 3">GW6</strain>
    </source>
</reference>
<evidence type="ECO:0000313" key="3">
    <source>
        <dbReference type="Proteomes" id="UP000273982"/>
    </source>
</evidence>
<dbReference type="SUPFAM" id="SSF53335">
    <property type="entry name" value="S-adenosyl-L-methionine-dependent methyltransferases"/>
    <property type="match status" value="1"/>
</dbReference>
<dbReference type="InterPro" id="IPR013216">
    <property type="entry name" value="Methyltransf_11"/>
</dbReference>
<organism evidence="2 3">
    <name type="scientific">Methylocystis rosea</name>
    <dbReference type="NCBI Taxonomy" id="173366"/>
    <lineage>
        <taxon>Bacteria</taxon>
        <taxon>Pseudomonadati</taxon>
        <taxon>Pseudomonadota</taxon>
        <taxon>Alphaproteobacteria</taxon>
        <taxon>Hyphomicrobiales</taxon>
        <taxon>Methylocystaceae</taxon>
        <taxon>Methylocystis</taxon>
    </lineage>
</organism>
<dbReference type="Proteomes" id="UP000273982">
    <property type="component" value="Chromosome"/>
</dbReference>
<feature type="domain" description="Methyltransferase type 11" evidence="1">
    <location>
        <begin position="110"/>
        <end position="161"/>
    </location>
</feature>
<sequence>MIHTSATCSICGGGSFTSHKVLWPALIAEWQLSETEAAYIDEQQGCACDGCGANLRIVALGDAVRCATGFDKTIRAFGETPEAARLRILDLNGAPAISPALAALPEYVRADYPKVDMLAMPFADGVFDLVIHSDTLEHVPHPVRALQECRRVLAPGGSLCFTVPIVVGRLTRTRDGLPKSYHGDPATSTEDLLVRTEFGADAWRFLFEAGFREIAMHAVKYPAAIAFRAIQISMD</sequence>
<keyword evidence="2" id="KW-0489">Methyltransferase</keyword>
<gene>
    <name evidence="2" type="ORF">EHO51_02535</name>
</gene>
<proteinExistence type="predicted"/>
<dbReference type="AlphaFoldDB" id="A0A3G8MBB1"/>
<dbReference type="Pfam" id="PF08241">
    <property type="entry name" value="Methyltransf_11"/>
    <property type="match status" value="1"/>
</dbReference>
<evidence type="ECO:0000259" key="1">
    <source>
        <dbReference type="Pfam" id="PF08241"/>
    </source>
</evidence>
<protein>
    <submittedName>
        <fullName evidence="2">Methyltransferase domain-containing protein</fullName>
    </submittedName>
</protein>
<dbReference type="Gene3D" id="3.40.50.150">
    <property type="entry name" value="Vaccinia Virus protein VP39"/>
    <property type="match status" value="1"/>
</dbReference>
<dbReference type="InterPro" id="IPR029063">
    <property type="entry name" value="SAM-dependent_MTases_sf"/>
</dbReference>
<dbReference type="KEGG" id="mros:EHO51_02535"/>
<dbReference type="EMBL" id="CP034086">
    <property type="protein sequence ID" value="AZG78470.1"/>
    <property type="molecule type" value="Genomic_DNA"/>
</dbReference>